<dbReference type="Pfam" id="PF03460">
    <property type="entry name" value="NIR_SIR_ferr"/>
    <property type="match status" value="1"/>
</dbReference>
<proteinExistence type="predicted"/>
<keyword evidence="4 8" id="KW-0560">Oxidoreductase</keyword>
<organism evidence="8 9">
    <name type="scientific">Paragemmobacter amnigenus</name>
    <dbReference type="NCBI Taxonomy" id="2852097"/>
    <lineage>
        <taxon>Bacteria</taxon>
        <taxon>Pseudomonadati</taxon>
        <taxon>Pseudomonadota</taxon>
        <taxon>Alphaproteobacteria</taxon>
        <taxon>Rhodobacterales</taxon>
        <taxon>Paracoccaceae</taxon>
        <taxon>Paragemmobacter</taxon>
    </lineage>
</organism>
<keyword evidence="3" id="KW-0479">Metal-binding</keyword>
<dbReference type="SUPFAM" id="SSF55124">
    <property type="entry name" value="Nitrite/Sulfite reductase N-terminal domain-like"/>
    <property type="match status" value="2"/>
</dbReference>
<evidence type="ECO:0000256" key="3">
    <source>
        <dbReference type="ARBA" id="ARBA00022723"/>
    </source>
</evidence>
<dbReference type="PROSITE" id="PS00365">
    <property type="entry name" value="NIR_SIR"/>
    <property type="match status" value="1"/>
</dbReference>
<reference evidence="8 9" key="1">
    <citation type="submission" date="2021-06" db="EMBL/GenBank/DDBJ databases">
        <title>Rhodobacteraceae bacterium strain HSP-20.</title>
        <authorList>
            <person name="Chen W.-M."/>
        </authorList>
    </citation>
    <scope>NUCLEOTIDE SEQUENCE [LARGE SCALE GENOMIC DNA]</scope>
    <source>
        <strain evidence="8 9">HSP-20</strain>
    </source>
</reference>
<evidence type="ECO:0000256" key="6">
    <source>
        <dbReference type="ARBA" id="ARBA00023014"/>
    </source>
</evidence>
<evidence type="ECO:0000256" key="5">
    <source>
        <dbReference type="ARBA" id="ARBA00023004"/>
    </source>
</evidence>
<evidence type="ECO:0000256" key="4">
    <source>
        <dbReference type="ARBA" id="ARBA00023002"/>
    </source>
</evidence>
<dbReference type="SUPFAM" id="SSF56014">
    <property type="entry name" value="Nitrite and sulphite reductase 4Fe-4S domain-like"/>
    <property type="match status" value="1"/>
</dbReference>
<accession>A0ABS6J5S7</accession>
<dbReference type="EMBL" id="JAAATX020000009">
    <property type="protein sequence ID" value="MBU9698958.1"/>
    <property type="molecule type" value="Genomic_DNA"/>
</dbReference>
<protein>
    <submittedName>
        <fullName evidence="8">Precorrin-3B synthase</fullName>
        <ecNumber evidence="8">1.14.13.83</ecNumber>
    </submittedName>
</protein>
<comment type="caution">
    <text evidence="8">The sequence shown here is derived from an EMBL/GenBank/DDBJ whole genome shotgun (WGS) entry which is preliminary data.</text>
</comment>
<dbReference type="Gene3D" id="3.30.413.10">
    <property type="entry name" value="Sulfite Reductase Hemoprotein, domain 1"/>
    <property type="match status" value="2"/>
</dbReference>
<dbReference type="PANTHER" id="PTHR32439:SF9">
    <property type="entry name" value="BLR3264 PROTEIN"/>
    <property type="match status" value="1"/>
</dbReference>
<dbReference type="InterPro" id="IPR051329">
    <property type="entry name" value="NIR_SIR_4Fe-4S"/>
</dbReference>
<dbReference type="InterPro" id="IPR006066">
    <property type="entry name" value="NO2/SO3_Rdtase_FeS/sirohaem_BS"/>
</dbReference>
<keyword evidence="5" id="KW-0408">Iron</keyword>
<dbReference type="Proteomes" id="UP000731907">
    <property type="component" value="Unassembled WGS sequence"/>
</dbReference>
<keyword evidence="2" id="KW-0349">Heme</keyword>
<evidence type="ECO:0000313" key="9">
    <source>
        <dbReference type="Proteomes" id="UP000731907"/>
    </source>
</evidence>
<name>A0ABS6J5S7_9RHOB</name>
<evidence type="ECO:0000256" key="1">
    <source>
        <dbReference type="ARBA" id="ARBA00022485"/>
    </source>
</evidence>
<dbReference type="InterPro" id="IPR012798">
    <property type="entry name" value="Cbl_synth_CobG-like"/>
</dbReference>
<keyword evidence="9" id="KW-1185">Reference proteome</keyword>
<dbReference type="PANTHER" id="PTHR32439">
    <property type="entry name" value="FERREDOXIN--NITRITE REDUCTASE, CHLOROPLASTIC"/>
    <property type="match status" value="1"/>
</dbReference>
<evidence type="ECO:0000313" key="8">
    <source>
        <dbReference type="EMBL" id="MBU9698958.1"/>
    </source>
</evidence>
<dbReference type="EC" id="1.14.13.83" evidence="8"/>
<sequence length="378" mass="38105">MTGFAVQGWCPGALRPMLSGDGLVVRVRPDAGRLSAVQAQGIAAAARTHGNGLIDLSARGNVQLRGATGASHPALIADLSSLGLIDATARDEARRNILVTPFADAATDALAQALAAALCAAPELPGKFGFAIDCGPAPILQGIAADIRLERDATGGLILRCDGLAAGAPVTAADAAPAAVALAQWFVDAGGITAGRGRMAALIARGARPKGRLAPRITPAPSAPAPGPGLCPQGALVGFEFGQMTAETLAALAGLGNLRVTPWRMLLIEGLDHLPSVPGLILDPTDPLLRVAACTGAPGCLQAHQPVRPLARRLAAQVPSGKLLHVSGCAKGCARPGPADITLVATPQGFDLIRQASAQGTPLTANLADPDIDLKGLF</sequence>
<dbReference type="Gene3D" id="3.90.480.10">
    <property type="entry name" value="Sulfite Reductase Hemoprotein,Domain 2"/>
    <property type="match status" value="1"/>
</dbReference>
<dbReference type="GO" id="GO:0043818">
    <property type="term" value="F:precorrin-3B synthase activity"/>
    <property type="evidence" value="ECO:0007669"/>
    <property type="project" value="UniProtKB-EC"/>
</dbReference>
<keyword evidence="6" id="KW-0411">Iron-sulfur</keyword>
<evidence type="ECO:0000256" key="2">
    <source>
        <dbReference type="ARBA" id="ARBA00022617"/>
    </source>
</evidence>
<dbReference type="InterPro" id="IPR005117">
    <property type="entry name" value="NiRdtase/SiRdtase_haem-b_fer"/>
</dbReference>
<dbReference type="NCBIfam" id="TIGR02435">
    <property type="entry name" value="CobG"/>
    <property type="match status" value="1"/>
</dbReference>
<feature type="domain" description="Nitrite/Sulfite reductase ferredoxin-like" evidence="7">
    <location>
        <begin position="16"/>
        <end position="80"/>
    </location>
</feature>
<dbReference type="InterPro" id="IPR045854">
    <property type="entry name" value="NO2/SO3_Rdtase_4Fe4S_sf"/>
</dbReference>
<dbReference type="RefSeq" id="WP_161763059.1">
    <property type="nucleotide sequence ID" value="NZ_JAAATX020000009.1"/>
</dbReference>
<evidence type="ECO:0000259" key="7">
    <source>
        <dbReference type="Pfam" id="PF03460"/>
    </source>
</evidence>
<gene>
    <name evidence="8" type="primary">cobG</name>
    <name evidence="8" type="ORF">GU927_013990</name>
</gene>
<keyword evidence="1" id="KW-0004">4Fe-4S</keyword>
<dbReference type="InterPro" id="IPR036136">
    <property type="entry name" value="Nit/Sulf_reduc_fer-like_dom_sf"/>
</dbReference>